<evidence type="ECO:0000259" key="4">
    <source>
        <dbReference type="PROSITE" id="PS50987"/>
    </source>
</evidence>
<organism evidence="5 6">
    <name type="scientific">Rothia endophytica</name>
    <dbReference type="NCBI Taxonomy" id="1324766"/>
    <lineage>
        <taxon>Bacteria</taxon>
        <taxon>Bacillati</taxon>
        <taxon>Actinomycetota</taxon>
        <taxon>Actinomycetes</taxon>
        <taxon>Micrococcales</taxon>
        <taxon>Micrococcaceae</taxon>
        <taxon>Rothia</taxon>
    </lineage>
</organism>
<name>A0ABP9BYF8_9MICC</name>
<dbReference type="EMBL" id="BAABKP010000007">
    <property type="protein sequence ID" value="GAA4800747.1"/>
    <property type="molecule type" value="Genomic_DNA"/>
</dbReference>
<dbReference type="PANTHER" id="PTHR33154:SF18">
    <property type="entry name" value="ARSENICAL RESISTANCE OPERON REPRESSOR"/>
    <property type="match status" value="1"/>
</dbReference>
<protein>
    <submittedName>
        <fullName evidence="5">Metalloregulator ArsR/SmtB family transcription factor</fullName>
    </submittedName>
</protein>
<dbReference type="SUPFAM" id="SSF46785">
    <property type="entry name" value="Winged helix' DNA-binding domain"/>
    <property type="match status" value="1"/>
</dbReference>
<evidence type="ECO:0000256" key="1">
    <source>
        <dbReference type="ARBA" id="ARBA00023015"/>
    </source>
</evidence>
<dbReference type="Pfam" id="PF01022">
    <property type="entry name" value="HTH_5"/>
    <property type="match status" value="1"/>
</dbReference>
<accession>A0ABP9BYF8</accession>
<keyword evidence="3" id="KW-0804">Transcription</keyword>
<dbReference type="SMART" id="SM00418">
    <property type="entry name" value="HTH_ARSR"/>
    <property type="match status" value="1"/>
</dbReference>
<dbReference type="PROSITE" id="PS50987">
    <property type="entry name" value="HTH_ARSR_2"/>
    <property type="match status" value="1"/>
</dbReference>
<comment type="caution">
    <text evidence="5">The sequence shown here is derived from an EMBL/GenBank/DDBJ whole genome shotgun (WGS) entry which is preliminary data.</text>
</comment>
<sequence>MEKSPVTVPAEACVSAGRRALPNQVAQEQAKLLKALADPNRLLLLSLIPPPPQTICVCDLTGALELSQPTVSHHLKVLSDNGFISRQKKGTWVHYSLVEEKLKKTSVQLSKLAESTS</sequence>
<reference evidence="6" key="1">
    <citation type="journal article" date="2019" name="Int. J. Syst. Evol. Microbiol.">
        <title>The Global Catalogue of Microorganisms (GCM) 10K type strain sequencing project: providing services to taxonomists for standard genome sequencing and annotation.</title>
        <authorList>
            <consortium name="The Broad Institute Genomics Platform"/>
            <consortium name="The Broad Institute Genome Sequencing Center for Infectious Disease"/>
            <person name="Wu L."/>
            <person name="Ma J."/>
        </authorList>
    </citation>
    <scope>NUCLEOTIDE SEQUENCE [LARGE SCALE GENOMIC DNA]</scope>
    <source>
        <strain evidence="6">JCM 18541</strain>
    </source>
</reference>
<dbReference type="RefSeq" id="WP_237204245.1">
    <property type="nucleotide sequence ID" value="NZ_BAABKP010000007.1"/>
</dbReference>
<evidence type="ECO:0000313" key="5">
    <source>
        <dbReference type="EMBL" id="GAA4800747.1"/>
    </source>
</evidence>
<dbReference type="PROSITE" id="PS00846">
    <property type="entry name" value="HTH_ARSR_1"/>
    <property type="match status" value="1"/>
</dbReference>
<dbReference type="CDD" id="cd00090">
    <property type="entry name" value="HTH_ARSR"/>
    <property type="match status" value="1"/>
</dbReference>
<dbReference type="InterPro" id="IPR051081">
    <property type="entry name" value="HTH_MetalResp_TranReg"/>
</dbReference>
<dbReference type="InterPro" id="IPR036388">
    <property type="entry name" value="WH-like_DNA-bd_sf"/>
</dbReference>
<keyword evidence="1" id="KW-0805">Transcription regulation</keyword>
<dbReference type="InterPro" id="IPR001845">
    <property type="entry name" value="HTH_ArsR_DNA-bd_dom"/>
</dbReference>
<evidence type="ECO:0000313" key="6">
    <source>
        <dbReference type="Proteomes" id="UP001500187"/>
    </source>
</evidence>
<dbReference type="Gene3D" id="1.10.10.10">
    <property type="entry name" value="Winged helix-like DNA-binding domain superfamily/Winged helix DNA-binding domain"/>
    <property type="match status" value="1"/>
</dbReference>
<proteinExistence type="predicted"/>
<evidence type="ECO:0000256" key="3">
    <source>
        <dbReference type="ARBA" id="ARBA00023163"/>
    </source>
</evidence>
<dbReference type="PRINTS" id="PR00778">
    <property type="entry name" value="HTHARSR"/>
</dbReference>
<feature type="domain" description="HTH arsR-type" evidence="4">
    <location>
        <begin position="21"/>
        <end position="117"/>
    </location>
</feature>
<evidence type="ECO:0000256" key="2">
    <source>
        <dbReference type="ARBA" id="ARBA00023125"/>
    </source>
</evidence>
<dbReference type="PANTHER" id="PTHR33154">
    <property type="entry name" value="TRANSCRIPTIONAL REGULATOR, ARSR FAMILY"/>
    <property type="match status" value="1"/>
</dbReference>
<gene>
    <name evidence="5" type="ORF">GCM10023352_21090</name>
</gene>
<dbReference type="InterPro" id="IPR036390">
    <property type="entry name" value="WH_DNA-bd_sf"/>
</dbReference>
<dbReference type="NCBIfam" id="NF033788">
    <property type="entry name" value="HTH_metalloreg"/>
    <property type="match status" value="1"/>
</dbReference>
<keyword evidence="2" id="KW-0238">DNA-binding</keyword>
<dbReference type="Proteomes" id="UP001500187">
    <property type="component" value="Unassembled WGS sequence"/>
</dbReference>
<dbReference type="InterPro" id="IPR018334">
    <property type="entry name" value="ArsR_HTH"/>
</dbReference>
<keyword evidence="6" id="KW-1185">Reference proteome</keyword>
<dbReference type="InterPro" id="IPR011991">
    <property type="entry name" value="ArsR-like_HTH"/>
</dbReference>